<dbReference type="GO" id="GO:0006355">
    <property type="term" value="P:regulation of DNA-templated transcription"/>
    <property type="evidence" value="ECO:0007669"/>
    <property type="project" value="InterPro"/>
</dbReference>
<evidence type="ECO:0000313" key="3">
    <source>
        <dbReference type="Proteomes" id="UP000246635"/>
    </source>
</evidence>
<dbReference type="InterPro" id="IPR002145">
    <property type="entry name" value="CopG"/>
</dbReference>
<dbReference type="CDD" id="cd21631">
    <property type="entry name" value="RHH_CopG_NikR-like"/>
    <property type="match status" value="1"/>
</dbReference>
<dbReference type="SUPFAM" id="SSF47598">
    <property type="entry name" value="Ribbon-helix-helix"/>
    <property type="match status" value="1"/>
</dbReference>
<name>A0A2V2YR65_9BACL</name>
<dbReference type="Gene3D" id="1.10.1220.10">
    <property type="entry name" value="Met repressor-like"/>
    <property type="match status" value="1"/>
</dbReference>
<dbReference type="Pfam" id="PF01402">
    <property type="entry name" value="RHH_1"/>
    <property type="match status" value="1"/>
</dbReference>
<evidence type="ECO:0000313" key="2">
    <source>
        <dbReference type="EMBL" id="PWV99720.1"/>
    </source>
</evidence>
<gene>
    <name evidence="2" type="ORF">DFQ01_11394</name>
</gene>
<comment type="caution">
    <text evidence="2">The sequence shown here is derived from an EMBL/GenBank/DDBJ whole genome shotgun (WGS) entry which is preliminary data.</text>
</comment>
<keyword evidence="3" id="KW-1185">Reference proteome</keyword>
<organism evidence="2 3">
    <name type="scientific">Paenibacillus cellulosilyticus</name>
    <dbReference type="NCBI Taxonomy" id="375489"/>
    <lineage>
        <taxon>Bacteria</taxon>
        <taxon>Bacillati</taxon>
        <taxon>Bacillota</taxon>
        <taxon>Bacilli</taxon>
        <taxon>Bacillales</taxon>
        <taxon>Paenibacillaceae</taxon>
        <taxon>Paenibacillus</taxon>
    </lineage>
</organism>
<dbReference type="EMBL" id="QGTQ01000013">
    <property type="protein sequence ID" value="PWV99720.1"/>
    <property type="molecule type" value="Genomic_DNA"/>
</dbReference>
<accession>A0A2V2YR65</accession>
<sequence length="80" mass="8931">MLMNDDPIKIGVANKEGQLGFVFTRGGMREGAGRKGIGVTKKVSLTLSDEMWDKLEQHCHDQGISRSEAIRHMIETHYSS</sequence>
<dbReference type="Proteomes" id="UP000246635">
    <property type="component" value="Unassembled WGS sequence"/>
</dbReference>
<feature type="domain" description="Ribbon-helix-helix protein CopG" evidence="1">
    <location>
        <begin position="41"/>
        <end position="78"/>
    </location>
</feature>
<protein>
    <submittedName>
        <fullName evidence="2">Ribbon-helix-helix CopG family protein</fullName>
    </submittedName>
</protein>
<dbReference type="InterPro" id="IPR010985">
    <property type="entry name" value="Ribbon_hlx_hlx"/>
</dbReference>
<reference evidence="2 3" key="1">
    <citation type="submission" date="2018-05" db="EMBL/GenBank/DDBJ databases">
        <title>Genomic Encyclopedia of Type Strains, Phase III (KMG-III): the genomes of soil and plant-associated and newly described type strains.</title>
        <authorList>
            <person name="Whitman W."/>
        </authorList>
    </citation>
    <scope>NUCLEOTIDE SEQUENCE [LARGE SCALE GENOMIC DNA]</scope>
    <source>
        <strain evidence="2 3">CECT 5696</strain>
    </source>
</reference>
<dbReference type="AlphaFoldDB" id="A0A2V2YR65"/>
<dbReference type="InterPro" id="IPR013321">
    <property type="entry name" value="Arc_rbn_hlx_hlx"/>
</dbReference>
<proteinExistence type="predicted"/>
<dbReference type="RefSeq" id="WP_245946757.1">
    <property type="nucleotide sequence ID" value="NZ_CP054612.1"/>
</dbReference>
<evidence type="ECO:0000259" key="1">
    <source>
        <dbReference type="Pfam" id="PF01402"/>
    </source>
</evidence>